<dbReference type="PANTHER" id="PTHR43669:SF3">
    <property type="entry name" value="ALCOHOL DEHYDROGENASE, PUTATIVE (AFU_ORTHOLOGUE AFUA_3G03445)-RELATED"/>
    <property type="match status" value="1"/>
</dbReference>
<dbReference type="PROSITE" id="PS00061">
    <property type="entry name" value="ADH_SHORT"/>
    <property type="match status" value="1"/>
</dbReference>
<dbReference type="Gene3D" id="3.40.50.720">
    <property type="entry name" value="NAD(P)-binding Rossmann-like Domain"/>
    <property type="match status" value="1"/>
</dbReference>
<dbReference type="Pfam" id="PF00106">
    <property type="entry name" value="adh_short"/>
    <property type="match status" value="1"/>
</dbReference>
<proteinExistence type="inferred from homology"/>
<dbReference type="PRINTS" id="PR00080">
    <property type="entry name" value="SDRFAMILY"/>
</dbReference>
<name>A0A1H1R8G4_9ACTN</name>
<organism evidence="5 6">
    <name type="scientific">Actinopolymorpha singaporensis</name>
    <dbReference type="NCBI Taxonomy" id="117157"/>
    <lineage>
        <taxon>Bacteria</taxon>
        <taxon>Bacillati</taxon>
        <taxon>Actinomycetota</taxon>
        <taxon>Actinomycetes</taxon>
        <taxon>Propionibacteriales</taxon>
        <taxon>Actinopolymorphaceae</taxon>
        <taxon>Actinopolymorpha</taxon>
    </lineage>
</organism>
<dbReference type="CDD" id="cd05233">
    <property type="entry name" value="SDR_c"/>
    <property type="match status" value="1"/>
</dbReference>
<evidence type="ECO:0000313" key="6">
    <source>
        <dbReference type="Proteomes" id="UP000198983"/>
    </source>
</evidence>
<sequence>MPGVLNGKVAVVTGATSGIGATTAERMVNEGASVVLAGRRRHRGEEIAARLGPAADFLATDVTSEEDMRDLITRAVERFGRLDCLVNSAGDGGSPASVLSMDLQRFRYAFDVHVLGACAGVKYAGPIMVEQGSGSIVNVSSVSARLAGWSSTDYSAAKAALVQYTRCAAAELGAHGVRVNSVSPGPILSGIQARPPASTTTEPTMIPMPSEISSPTGSAPGSRSGVWAFPRMSRRPSCGWPATPPLSSPATTWWSMVA</sequence>
<dbReference type="Proteomes" id="UP000198983">
    <property type="component" value="Chromosome I"/>
</dbReference>
<dbReference type="InterPro" id="IPR036291">
    <property type="entry name" value="NAD(P)-bd_dom_sf"/>
</dbReference>
<dbReference type="STRING" id="117157.SAMN04489717_2315"/>
<evidence type="ECO:0000313" key="5">
    <source>
        <dbReference type="EMBL" id="SDS31970.1"/>
    </source>
</evidence>
<feature type="compositionally biased region" description="Polar residues" evidence="4">
    <location>
        <begin position="211"/>
        <end position="221"/>
    </location>
</feature>
<dbReference type="SUPFAM" id="SSF51735">
    <property type="entry name" value="NAD(P)-binding Rossmann-fold domains"/>
    <property type="match status" value="1"/>
</dbReference>
<keyword evidence="6" id="KW-1185">Reference proteome</keyword>
<accession>A0A1H1R8G4</accession>
<gene>
    <name evidence="5" type="ORF">SAMN04489717_2315</name>
</gene>
<dbReference type="GO" id="GO:0016491">
    <property type="term" value="F:oxidoreductase activity"/>
    <property type="evidence" value="ECO:0007669"/>
    <property type="project" value="UniProtKB-KW"/>
</dbReference>
<comment type="similarity">
    <text evidence="1 3">Belongs to the short-chain dehydrogenases/reductases (SDR) family.</text>
</comment>
<evidence type="ECO:0000256" key="1">
    <source>
        <dbReference type="ARBA" id="ARBA00006484"/>
    </source>
</evidence>
<dbReference type="EMBL" id="LT629732">
    <property type="protein sequence ID" value="SDS31970.1"/>
    <property type="molecule type" value="Genomic_DNA"/>
</dbReference>
<protein>
    <submittedName>
        <fullName evidence="5">NADP-dependent 3-hydroxy acid dehydrogenase YdfG</fullName>
    </submittedName>
</protein>
<evidence type="ECO:0000256" key="2">
    <source>
        <dbReference type="ARBA" id="ARBA00023002"/>
    </source>
</evidence>
<reference evidence="5 6" key="1">
    <citation type="submission" date="2016-10" db="EMBL/GenBank/DDBJ databases">
        <authorList>
            <person name="de Groot N.N."/>
        </authorList>
    </citation>
    <scope>NUCLEOTIDE SEQUENCE [LARGE SCALE GENOMIC DNA]</scope>
    <source>
        <strain evidence="5 6">DSM 22024</strain>
    </source>
</reference>
<evidence type="ECO:0000256" key="4">
    <source>
        <dbReference type="SAM" id="MobiDB-lite"/>
    </source>
</evidence>
<dbReference type="FunFam" id="3.40.50.720:FF:000084">
    <property type="entry name" value="Short-chain dehydrogenase reductase"/>
    <property type="match status" value="1"/>
</dbReference>
<dbReference type="InterPro" id="IPR002347">
    <property type="entry name" value="SDR_fam"/>
</dbReference>
<evidence type="ECO:0000256" key="3">
    <source>
        <dbReference type="RuleBase" id="RU000363"/>
    </source>
</evidence>
<keyword evidence="2" id="KW-0560">Oxidoreductase</keyword>
<dbReference type="InterPro" id="IPR020904">
    <property type="entry name" value="Sc_DH/Rdtase_CS"/>
</dbReference>
<dbReference type="PRINTS" id="PR00081">
    <property type="entry name" value="GDHRDH"/>
</dbReference>
<feature type="region of interest" description="Disordered" evidence="4">
    <location>
        <begin position="188"/>
        <end position="224"/>
    </location>
</feature>
<dbReference type="PANTHER" id="PTHR43669">
    <property type="entry name" value="5-KETO-D-GLUCONATE 5-REDUCTASE"/>
    <property type="match status" value="1"/>
</dbReference>
<dbReference type="AlphaFoldDB" id="A0A1H1R8G4"/>